<evidence type="ECO:0000313" key="2">
    <source>
        <dbReference type="Proteomes" id="UP000261052"/>
    </source>
</evidence>
<gene>
    <name evidence="1" type="ORF">DXD13_07705</name>
</gene>
<organism evidence="1 2">
    <name type="scientific">Agathobacter rectalis</name>
    <dbReference type="NCBI Taxonomy" id="39491"/>
    <lineage>
        <taxon>Bacteria</taxon>
        <taxon>Bacillati</taxon>
        <taxon>Bacillota</taxon>
        <taxon>Clostridia</taxon>
        <taxon>Lachnospirales</taxon>
        <taxon>Lachnospiraceae</taxon>
        <taxon>Agathobacter</taxon>
    </lineage>
</organism>
<dbReference type="AlphaFoldDB" id="A0A3E4M128"/>
<evidence type="ECO:0000313" key="1">
    <source>
        <dbReference type="EMBL" id="RGK43215.1"/>
    </source>
</evidence>
<accession>A0A3E4M128</accession>
<sequence length="246" mass="28573">MDIWKHQELPIIESHDFNFFRCLEFNDGFYGKTVSELHSGNLRLSRKDNRYSNLFPGQKLSYWADSLQTARAEIKKWGSGNNILTFWAYDDGSSFIPTIYPAENIRIIDGVHFGFDKILKKVGNHEELTHSEKEFIDKIGREKPDCLAYYSEAKAGGICFLFFEQGFKKLSLREVALRLGDYKGKNTAKVTCAVTSDFSPVLESYGYYFSPIAKTKYDDKYTTSDEYILRKQVEDYSHEQITEMMR</sequence>
<dbReference type="EMBL" id="QSQP01000008">
    <property type="protein sequence ID" value="RGK43215.1"/>
    <property type="molecule type" value="Genomic_DNA"/>
</dbReference>
<proteinExistence type="predicted"/>
<dbReference type="Proteomes" id="UP000261052">
    <property type="component" value="Unassembled WGS sequence"/>
</dbReference>
<name>A0A3E4M128_9FIRM</name>
<comment type="caution">
    <text evidence="1">The sequence shown here is derived from an EMBL/GenBank/DDBJ whole genome shotgun (WGS) entry which is preliminary data.</text>
</comment>
<protein>
    <submittedName>
        <fullName evidence="1">Uncharacterized protein</fullName>
    </submittedName>
</protein>
<reference evidence="1 2" key="1">
    <citation type="submission" date="2018-08" db="EMBL/GenBank/DDBJ databases">
        <title>A genome reference for cultivated species of the human gut microbiota.</title>
        <authorList>
            <person name="Zou Y."/>
            <person name="Xue W."/>
            <person name="Luo G."/>
        </authorList>
    </citation>
    <scope>NUCLEOTIDE SEQUENCE [LARGE SCALE GENOMIC DNA]</scope>
    <source>
        <strain evidence="1 2">TF11-15AC</strain>
    </source>
</reference>